<comment type="similarity">
    <text evidence="8">Belongs to the MobA family.</text>
</comment>
<accession>I2BEM1</accession>
<dbReference type="EMBL" id="CP001560">
    <property type="protein sequence ID" value="AFJ48975.1"/>
    <property type="molecule type" value="Genomic_DNA"/>
</dbReference>
<gene>
    <name evidence="8 10" type="primary">mobA</name>
    <name evidence="10" type="ordered locus">EBL_c39470</name>
</gene>
<dbReference type="HAMAP" id="MF_00316">
    <property type="entry name" value="MobA"/>
    <property type="match status" value="1"/>
</dbReference>
<accession>K6VHV5</accession>
<dbReference type="GO" id="GO:0005525">
    <property type="term" value="F:GTP binding"/>
    <property type="evidence" value="ECO:0007669"/>
    <property type="project" value="UniProtKB-UniRule"/>
</dbReference>
<dbReference type="InterPro" id="IPR025877">
    <property type="entry name" value="MobA-like_NTP_Trfase"/>
</dbReference>
<proteinExistence type="inferred from homology"/>
<dbReference type="eggNOG" id="COG0746">
    <property type="taxonomic scope" value="Bacteria"/>
</dbReference>
<evidence type="ECO:0000256" key="8">
    <source>
        <dbReference type="HAMAP-Rule" id="MF_00316"/>
    </source>
</evidence>
<keyword evidence="6 8" id="KW-0342">GTP-binding</keyword>
<comment type="function">
    <text evidence="8">Transfers a GMP moiety from GTP to Mo-molybdopterin (Mo-MPT) cofactor (Moco or molybdenum cofactor) to form Mo-molybdopterin guanine dinucleotide (Mo-MGD) cofactor.</text>
</comment>
<dbReference type="InterPro" id="IPR029044">
    <property type="entry name" value="Nucleotide-diphossugar_trans"/>
</dbReference>
<protein>
    <recommendedName>
        <fullName evidence="8">Molybdenum cofactor guanylyltransferase</fullName>
        <shortName evidence="8">MoCo guanylyltransferase</shortName>
        <ecNumber evidence="8">2.7.7.77</ecNumber>
    </recommendedName>
    <alternativeName>
        <fullName evidence="8">GTP:molybdopterin guanylyltransferase</fullName>
    </alternativeName>
    <alternativeName>
        <fullName evidence="8">Mo-MPT guanylyltransferase</fullName>
    </alternativeName>
    <alternativeName>
        <fullName evidence="8">Molybdopterin guanylyltransferase</fullName>
    </alternativeName>
    <alternativeName>
        <fullName evidence="8">Molybdopterin-guanine dinucleotide synthase</fullName>
        <shortName evidence="8">MGD synthase</shortName>
    </alternativeName>
</protein>
<dbReference type="GO" id="GO:0005737">
    <property type="term" value="C:cytoplasm"/>
    <property type="evidence" value="ECO:0007669"/>
    <property type="project" value="UniProtKB-SubCell"/>
</dbReference>
<evidence type="ECO:0000256" key="1">
    <source>
        <dbReference type="ARBA" id="ARBA00022490"/>
    </source>
</evidence>
<dbReference type="RefSeq" id="WP_002442494.1">
    <property type="nucleotide sequence ID" value="NC_017910.1"/>
</dbReference>
<dbReference type="InterPro" id="IPR013482">
    <property type="entry name" value="Molybde_CF_guanTrfase"/>
</dbReference>
<comment type="subcellular location">
    <subcellularLocation>
        <location evidence="8">Cytoplasm</location>
    </subcellularLocation>
</comment>
<sequence>MKLSQVQGAILAGGRATRMGGQDKGLILLNNQPLWQWVYQRLAPQTGGVVISANRNTEEYQKSGLAVIRDTIAGFPGPLAGMLSVLESVEGEWFLFAPCDVPGIPGDLAARLWAGKQGAPAVWVHDGERDHPTIALLHRSLQPAMRAYLLAGERRVMVFLRQAGGMAVSFAGQRDLFVNVNTPEDLSAWQEDN</sequence>
<dbReference type="SUPFAM" id="SSF53448">
    <property type="entry name" value="Nucleotide-diphospho-sugar transferases"/>
    <property type="match status" value="1"/>
</dbReference>
<organism evidence="10 11">
    <name type="scientific">Shimwellia blattae (strain ATCC 29907 / DSM 4481 / JCM 1650 / NBRC 105725 / CDC 9005-74)</name>
    <name type="common">Escherichia blattae</name>
    <dbReference type="NCBI Taxonomy" id="630626"/>
    <lineage>
        <taxon>Bacteria</taxon>
        <taxon>Pseudomonadati</taxon>
        <taxon>Pseudomonadota</taxon>
        <taxon>Gammaproteobacteria</taxon>
        <taxon>Enterobacterales</taxon>
        <taxon>Enterobacteriaceae</taxon>
        <taxon>Shimwellia</taxon>
    </lineage>
</organism>
<feature type="binding site" evidence="8">
    <location>
        <position position="100"/>
    </location>
    <ligand>
        <name>Mg(2+)</name>
        <dbReference type="ChEBI" id="CHEBI:18420"/>
    </ligand>
</feature>
<dbReference type="GO" id="GO:0061603">
    <property type="term" value="F:molybdenum cofactor guanylyltransferase activity"/>
    <property type="evidence" value="ECO:0007669"/>
    <property type="project" value="UniProtKB-EC"/>
</dbReference>
<keyword evidence="1 8" id="KW-0963">Cytoplasm</keyword>
<dbReference type="Gene3D" id="3.90.550.10">
    <property type="entry name" value="Spore Coat Polysaccharide Biosynthesis Protein SpsA, Chain A"/>
    <property type="match status" value="1"/>
</dbReference>
<keyword evidence="7 8" id="KW-0501">Molybdenum cofactor biosynthesis</keyword>
<evidence type="ECO:0000256" key="5">
    <source>
        <dbReference type="ARBA" id="ARBA00022842"/>
    </source>
</evidence>
<evidence type="ECO:0000256" key="3">
    <source>
        <dbReference type="ARBA" id="ARBA00022723"/>
    </source>
</evidence>
<feature type="domain" description="MobA-like NTP transferase" evidence="9">
    <location>
        <begin position="8"/>
        <end position="161"/>
    </location>
</feature>
<keyword evidence="5 8" id="KW-0460">Magnesium</keyword>
<dbReference type="AlphaFoldDB" id="I2BEM1"/>
<feature type="binding site" evidence="8">
    <location>
        <position position="100"/>
    </location>
    <ligand>
        <name>GTP</name>
        <dbReference type="ChEBI" id="CHEBI:37565"/>
    </ligand>
</feature>
<evidence type="ECO:0000259" key="9">
    <source>
        <dbReference type="Pfam" id="PF12804"/>
    </source>
</evidence>
<comment type="cofactor">
    <cofactor evidence="8">
        <name>Mg(2+)</name>
        <dbReference type="ChEBI" id="CHEBI:18420"/>
    </cofactor>
</comment>
<evidence type="ECO:0000256" key="2">
    <source>
        <dbReference type="ARBA" id="ARBA00022679"/>
    </source>
</evidence>
<feature type="binding site" evidence="8">
    <location>
        <position position="24"/>
    </location>
    <ligand>
        <name>GTP</name>
        <dbReference type="ChEBI" id="CHEBI:37565"/>
    </ligand>
</feature>
<dbReference type="PANTHER" id="PTHR19136:SF81">
    <property type="entry name" value="MOLYBDENUM COFACTOR GUANYLYLTRANSFERASE"/>
    <property type="match status" value="1"/>
</dbReference>
<keyword evidence="11" id="KW-1185">Reference proteome</keyword>
<dbReference type="Pfam" id="PF12804">
    <property type="entry name" value="NTP_transf_3"/>
    <property type="match status" value="1"/>
</dbReference>
<evidence type="ECO:0000313" key="10">
    <source>
        <dbReference type="EMBL" id="AFJ48975.1"/>
    </source>
</evidence>
<evidence type="ECO:0000256" key="4">
    <source>
        <dbReference type="ARBA" id="ARBA00022741"/>
    </source>
</evidence>
<dbReference type="STRING" id="630626.EBL_c39470"/>
<feature type="binding site" evidence="8">
    <location>
        <begin position="11"/>
        <end position="13"/>
    </location>
    <ligand>
        <name>GTP</name>
        <dbReference type="ChEBI" id="CHEBI:37565"/>
    </ligand>
</feature>
<comment type="domain">
    <text evidence="8">The N-terminal domain determines nucleotide recognition and specific binding, while the C-terminal domain determines the specific binding to the target protein.</text>
</comment>
<dbReference type="HOGENOM" id="CLU_055597_5_1_6"/>
<dbReference type="GO" id="GO:0046872">
    <property type="term" value="F:metal ion binding"/>
    <property type="evidence" value="ECO:0007669"/>
    <property type="project" value="UniProtKB-KW"/>
</dbReference>
<comment type="caution">
    <text evidence="8">Lacks conserved residue(s) required for the propagation of feature annotation.</text>
</comment>
<keyword evidence="2 8" id="KW-0808">Transferase</keyword>
<dbReference type="PATRIC" id="fig|630626.3.peg.3846"/>
<evidence type="ECO:0000313" key="11">
    <source>
        <dbReference type="Proteomes" id="UP000001955"/>
    </source>
</evidence>
<dbReference type="NCBIfam" id="TIGR02665">
    <property type="entry name" value="molyb_mobA"/>
    <property type="match status" value="1"/>
</dbReference>
<dbReference type="PANTHER" id="PTHR19136">
    <property type="entry name" value="MOLYBDENUM COFACTOR GUANYLYLTRANSFERASE"/>
    <property type="match status" value="1"/>
</dbReference>
<dbReference type="GO" id="GO:1902758">
    <property type="term" value="P:bis(molybdopterin guanine dinucleotide)molybdenum biosynthetic process"/>
    <property type="evidence" value="ECO:0007669"/>
    <property type="project" value="TreeGrafter"/>
</dbReference>
<dbReference type="KEGG" id="ebt:EBL_c39470"/>
<dbReference type="EC" id="2.7.7.77" evidence="8"/>
<evidence type="ECO:0000256" key="6">
    <source>
        <dbReference type="ARBA" id="ARBA00023134"/>
    </source>
</evidence>
<dbReference type="OrthoDB" id="9788394at2"/>
<feature type="binding site" evidence="8">
    <location>
        <position position="70"/>
    </location>
    <ligand>
        <name>GTP</name>
        <dbReference type="ChEBI" id="CHEBI:37565"/>
    </ligand>
</feature>
<reference evidence="10 11" key="1">
    <citation type="journal article" date="2012" name="J. Bacteriol.">
        <title>Complete genome sequence of the B12-producing Shimwellia blattae strain DSM 4481, isolated from a cockroach.</title>
        <authorList>
            <person name="Brzuszkiewicz E."/>
            <person name="Waschkowitz T."/>
            <person name="Wiezer A."/>
            <person name="Daniel R."/>
        </authorList>
    </citation>
    <scope>NUCLEOTIDE SEQUENCE [LARGE SCALE GENOMIC DNA]</scope>
    <source>
        <strain evidence="11">ATCC 29907 / DSM 4481 / JCM 1650 / NBRC 105725 / CDC 9005-74</strain>
    </source>
</reference>
<comment type="subunit">
    <text evidence="8">Monomer.</text>
</comment>
<name>I2BEM1_SHIBC</name>
<keyword evidence="3 8" id="KW-0479">Metal-binding</keyword>
<evidence type="ECO:0000256" key="7">
    <source>
        <dbReference type="ARBA" id="ARBA00023150"/>
    </source>
</evidence>
<dbReference type="Proteomes" id="UP000001955">
    <property type="component" value="Chromosome"/>
</dbReference>
<comment type="catalytic activity">
    <reaction evidence="8">
        <text>Mo-molybdopterin + GTP + H(+) = Mo-molybdopterin guanine dinucleotide + diphosphate</text>
        <dbReference type="Rhea" id="RHEA:34243"/>
        <dbReference type="ChEBI" id="CHEBI:15378"/>
        <dbReference type="ChEBI" id="CHEBI:33019"/>
        <dbReference type="ChEBI" id="CHEBI:37565"/>
        <dbReference type="ChEBI" id="CHEBI:71302"/>
        <dbReference type="ChEBI" id="CHEBI:71310"/>
        <dbReference type="EC" id="2.7.7.77"/>
    </reaction>
</comment>
<dbReference type="CDD" id="cd02503">
    <property type="entry name" value="MobA"/>
    <property type="match status" value="1"/>
</dbReference>
<keyword evidence="4 8" id="KW-0547">Nucleotide-binding</keyword>